<dbReference type="Proteomes" id="UP000002051">
    <property type="component" value="Unassembled WGS sequence"/>
</dbReference>
<keyword evidence="4" id="KW-1133">Transmembrane helix</keyword>
<reference evidence="8" key="6">
    <citation type="journal article" date="2018" name="Nat. Plants">
        <title>Whole-genome landscape of Medicago truncatula symbiotic genes.</title>
        <authorList>
            <person name="Pecrix Y."/>
            <person name="Gamas P."/>
            <person name="Carrere S."/>
        </authorList>
    </citation>
    <scope>NUCLEOTIDE SEQUENCE</scope>
    <source>
        <tissue evidence="8">Leaves</tissue>
    </source>
</reference>
<dbReference type="SUPFAM" id="SSF51735">
    <property type="entry name" value="NAD(P)-binding Rossmann-fold domains"/>
    <property type="match status" value="1"/>
</dbReference>
<dbReference type="OrthoDB" id="2735536at2759"/>
<dbReference type="EMBL" id="CM001217">
    <property type="protein sequence ID" value="KEH40267.1"/>
    <property type="molecule type" value="Genomic_DNA"/>
</dbReference>
<dbReference type="GO" id="GO:0000252">
    <property type="term" value="F:3-beta-hydroxysteroid dehydrogenase [NAD(P)+]/C4-decarboxylase activity"/>
    <property type="evidence" value="ECO:0007669"/>
    <property type="project" value="UniProtKB-EC"/>
</dbReference>
<dbReference type="InterPro" id="IPR028110">
    <property type="entry name" value="TMEM254"/>
</dbReference>
<feature type="transmembrane region" description="Helical" evidence="4">
    <location>
        <begin position="423"/>
        <end position="445"/>
    </location>
</feature>
<keyword evidence="4" id="KW-0472">Membrane</keyword>
<accession>I3SNW0</accession>
<dbReference type="GO" id="GO:0006694">
    <property type="term" value="P:steroid biosynthetic process"/>
    <property type="evidence" value="ECO:0007669"/>
    <property type="project" value="InterPro"/>
</dbReference>
<dbReference type="PANTHER" id="PTHR43245">
    <property type="entry name" value="BIFUNCTIONAL POLYMYXIN RESISTANCE PROTEIN ARNA"/>
    <property type="match status" value="1"/>
</dbReference>
<dbReference type="EnsemblPlants" id="KEH40267">
    <property type="protein sequence ID" value="KEH40267"/>
    <property type="gene ID" value="MTR_1g026540"/>
</dbReference>
<evidence type="ECO:0000313" key="11">
    <source>
        <dbReference type="Proteomes" id="UP000265566"/>
    </source>
</evidence>
<dbReference type="EC" id="1.1.1.170" evidence="8"/>
<reference evidence="7 10" key="3">
    <citation type="journal article" date="2014" name="BMC Genomics">
        <title>An improved genome release (version Mt4.0) for the model legume Medicago truncatula.</title>
        <authorList>
            <person name="Tang H."/>
            <person name="Krishnakumar V."/>
            <person name="Bidwell S."/>
            <person name="Rosen B."/>
            <person name="Chan A."/>
            <person name="Zhou S."/>
            <person name="Gentzbittel L."/>
            <person name="Childs K.L."/>
            <person name="Yandell M."/>
            <person name="Gundlach H."/>
            <person name="Mayer K.F."/>
            <person name="Schwartz D.C."/>
            <person name="Town C.D."/>
        </authorList>
    </citation>
    <scope>GENOME REANNOTATION</scope>
    <source>
        <strain evidence="7">A17</strain>
        <strain evidence="9 10">cv. Jemalong A17</strain>
    </source>
</reference>
<feature type="transmembrane region" description="Helical" evidence="4">
    <location>
        <begin position="457"/>
        <end position="474"/>
    </location>
</feature>
<organism evidence="6">
    <name type="scientific">Medicago truncatula</name>
    <name type="common">Barrel medic</name>
    <name type="synonym">Medicago tribuloides</name>
    <dbReference type="NCBI Taxonomy" id="3880"/>
    <lineage>
        <taxon>Eukaryota</taxon>
        <taxon>Viridiplantae</taxon>
        <taxon>Streptophyta</taxon>
        <taxon>Embryophyta</taxon>
        <taxon>Tracheophyta</taxon>
        <taxon>Spermatophyta</taxon>
        <taxon>Magnoliopsida</taxon>
        <taxon>eudicotyledons</taxon>
        <taxon>Gunneridae</taxon>
        <taxon>Pentapetalae</taxon>
        <taxon>rosids</taxon>
        <taxon>fabids</taxon>
        <taxon>Fabales</taxon>
        <taxon>Fabaceae</taxon>
        <taxon>Papilionoideae</taxon>
        <taxon>50 kb inversion clade</taxon>
        <taxon>NPAAA clade</taxon>
        <taxon>Hologalegina</taxon>
        <taxon>IRL clade</taxon>
        <taxon>Trifolieae</taxon>
        <taxon>Medicago</taxon>
    </lineage>
</organism>
<reference evidence="11" key="5">
    <citation type="journal article" date="2018" name="Nat. Plants">
        <title>Whole-genome landscape of Medicago truncatula symbiotic genes.</title>
        <authorList>
            <person name="Pecrix Y."/>
            <person name="Staton S.E."/>
            <person name="Sallet E."/>
            <person name="Lelandais-Briere C."/>
            <person name="Moreau S."/>
            <person name="Carrere S."/>
            <person name="Blein T."/>
            <person name="Jardinaud M.F."/>
            <person name="Latrasse D."/>
            <person name="Zouine M."/>
            <person name="Zahm M."/>
            <person name="Kreplak J."/>
            <person name="Mayjonade B."/>
            <person name="Satge C."/>
            <person name="Perez M."/>
            <person name="Cauet S."/>
            <person name="Marande W."/>
            <person name="Chantry-Darmon C."/>
            <person name="Lopez-Roques C."/>
            <person name="Bouchez O."/>
            <person name="Berard A."/>
            <person name="Debelle F."/>
            <person name="Munos S."/>
            <person name="Bendahmane A."/>
            <person name="Berges H."/>
            <person name="Niebel A."/>
            <person name="Buitink J."/>
            <person name="Frugier F."/>
            <person name="Benhamed M."/>
            <person name="Crespi M."/>
            <person name="Gouzy J."/>
            <person name="Gamas P."/>
        </authorList>
    </citation>
    <scope>NUCLEOTIDE SEQUENCE [LARGE SCALE GENOMIC DNA]</scope>
    <source>
        <strain evidence="11">cv. Jemalong A17</strain>
    </source>
</reference>
<feature type="domain" description="3-beta hydroxysteroid dehydrogenase/isomerase" evidence="5">
    <location>
        <begin position="15"/>
        <end position="294"/>
    </location>
</feature>
<evidence type="ECO:0000313" key="9">
    <source>
        <dbReference type="EnsemblPlants" id="KEH40267"/>
    </source>
</evidence>
<dbReference type="AlphaFoldDB" id="I3SNW0"/>
<reference evidence="9" key="4">
    <citation type="submission" date="2015-04" db="UniProtKB">
        <authorList>
            <consortium name="EnsemblPlants"/>
        </authorList>
    </citation>
    <scope>IDENTIFICATION</scope>
    <source>
        <strain evidence="9">cv. Jemalong A17</strain>
    </source>
</reference>
<evidence type="ECO:0000256" key="3">
    <source>
        <dbReference type="ARBA" id="ARBA00023027"/>
    </source>
</evidence>
<dbReference type="GO" id="GO:0016616">
    <property type="term" value="F:oxidoreductase activity, acting on the CH-OH group of donors, NAD or NADP as acceptor"/>
    <property type="evidence" value="ECO:0000318"/>
    <property type="project" value="GO_Central"/>
</dbReference>
<reference evidence="6" key="2">
    <citation type="submission" date="2012-05" db="EMBL/GenBank/DDBJ databases">
        <authorList>
            <person name="Krishnakumar V."/>
            <person name="Cheung F."/>
            <person name="Xiao Y."/>
            <person name="Chan A."/>
            <person name="Moskal W.A."/>
            <person name="Town C.D."/>
        </authorList>
    </citation>
    <scope>NUCLEOTIDE SEQUENCE</scope>
</reference>
<comment type="similarity">
    <text evidence="1">Belongs to the 3-beta-HSD family.</text>
</comment>
<gene>
    <name evidence="9" type="primary">25482230</name>
    <name evidence="7" type="ordered locus">MTR_1g026540</name>
    <name evidence="8" type="ORF">MtrunA17_Chr1g0157471</name>
</gene>
<dbReference type="InterPro" id="IPR036291">
    <property type="entry name" value="NAD(P)-bd_dom_sf"/>
</dbReference>
<name>I3SNW0_MEDTR</name>
<dbReference type="EMBL" id="PSQE01000001">
    <property type="protein sequence ID" value="RHN77689.1"/>
    <property type="molecule type" value="Genomic_DNA"/>
</dbReference>
<dbReference type="InterPro" id="IPR002225">
    <property type="entry name" value="3Beta_OHSteriod_DH/Estase"/>
</dbReference>
<sequence length="479" mass="54269">MHLSENEGIEGKSFVVTGGLGFVGSALCLELIRRGAQQVRAFDLRQSSPWSHLLKLKGVNCIQGDVTRKEDVERVLRGADCVFHLAAFGMSGKEMLQFGRVDEVNINGTCHILDACIDLGIKRLVYCSTYNVVFGGQKILNGNEALPYFPIDRHVDPYSRSKSIAEQLVLKNNARTLKNDTRNHLYTCAVRPAAIYGPGEDRHLPRIITMARLGLLLFRIGDKTVKSDWVFVDNLVLALIMASMGLLDDNNDKGKRPIAAGQAYFICDGSPVNSFEFLQPLLRSLDYDLPKRSLALEHALVLAKICQGVYTILYPLLNRWWLPQPFILLPSEALKVGVTHYFSYLKAKEELGYVPMVTSREGMDSTISYWKQRKRQILDGPTIYTWLFCVVGMTSLFCAGFLPDMGIMFLLRAICLFVFRSMWMTRLVFIIATAVHFIEAIYAWYLAKRVDPVNARGWFWQTFALGFFSLCFLLKRARE</sequence>
<keyword evidence="3" id="KW-0520">NAD</keyword>
<reference evidence="7 10" key="1">
    <citation type="journal article" date="2011" name="Nature">
        <title>The Medicago genome provides insight into the evolution of rhizobial symbioses.</title>
        <authorList>
            <person name="Young N.D."/>
            <person name="Debelle F."/>
            <person name="Oldroyd G.E."/>
            <person name="Geurts R."/>
            <person name="Cannon S.B."/>
            <person name="Udvardi M.K."/>
            <person name="Benedito V.A."/>
            <person name="Mayer K.F."/>
            <person name="Gouzy J."/>
            <person name="Schoof H."/>
            <person name="Van de Peer Y."/>
            <person name="Proost S."/>
            <person name="Cook D.R."/>
            <person name="Meyers B.C."/>
            <person name="Spannagl M."/>
            <person name="Cheung F."/>
            <person name="De Mita S."/>
            <person name="Krishnakumar V."/>
            <person name="Gundlach H."/>
            <person name="Zhou S."/>
            <person name="Mudge J."/>
            <person name="Bharti A.K."/>
            <person name="Murray J.D."/>
            <person name="Naoumkina M.A."/>
            <person name="Rosen B."/>
            <person name="Silverstein K.A."/>
            <person name="Tang H."/>
            <person name="Rombauts S."/>
            <person name="Zhao P.X."/>
            <person name="Zhou P."/>
            <person name="Barbe V."/>
            <person name="Bardou P."/>
            <person name="Bechner M."/>
            <person name="Bellec A."/>
            <person name="Berger A."/>
            <person name="Berges H."/>
            <person name="Bidwell S."/>
            <person name="Bisseling T."/>
            <person name="Choisne N."/>
            <person name="Couloux A."/>
            <person name="Denny R."/>
            <person name="Deshpande S."/>
            <person name="Dai X."/>
            <person name="Doyle J.J."/>
            <person name="Dudez A.M."/>
            <person name="Farmer A.D."/>
            <person name="Fouteau S."/>
            <person name="Franken C."/>
            <person name="Gibelin C."/>
            <person name="Gish J."/>
            <person name="Goldstein S."/>
            <person name="Gonzalez A.J."/>
            <person name="Green P.J."/>
            <person name="Hallab A."/>
            <person name="Hartog M."/>
            <person name="Hua A."/>
            <person name="Humphray S.J."/>
            <person name="Jeong D.H."/>
            <person name="Jing Y."/>
            <person name="Jocker A."/>
            <person name="Kenton S.M."/>
            <person name="Kim D.J."/>
            <person name="Klee K."/>
            <person name="Lai H."/>
            <person name="Lang C."/>
            <person name="Lin S."/>
            <person name="Macmil S.L."/>
            <person name="Magdelenat G."/>
            <person name="Matthews L."/>
            <person name="McCorrison J."/>
            <person name="Monaghan E.L."/>
            <person name="Mun J.H."/>
            <person name="Najar F.Z."/>
            <person name="Nicholson C."/>
            <person name="Noirot C."/>
            <person name="O'Bleness M."/>
            <person name="Paule C.R."/>
            <person name="Poulain J."/>
            <person name="Prion F."/>
            <person name="Qin B."/>
            <person name="Qu C."/>
            <person name="Retzel E.F."/>
            <person name="Riddle C."/>
            <person name="Sallet E."/>
            <person name="Samain S."/>
            <person name="Samson N."/>
            <person name="Sanders I."/>
            <person name="Saurat O."/>
            <person name="Scarpelli C."/>
            <person name="Schiex T."/>
            <person name="Segurens B."/>
            <person name="Severin A.J."/>
            <person name="Sherrier D.J."/>
            <person name="Shi R."/>
            <person name="Sims S."/>
            <person name="Singer S.R."/>
            <person name="Sinharoy S."/>
            <person name="Sterck L."/>
            <person name="Viollet A."/>
            <person name="Wang B.B."/>
            <person name="Wang K."/>
            <person name="Wang M."/>
            <person name="Wang X."/>
            <person name="Warfsmann J."/>
            <person name="Weissenbach J."/>
            <person name="White D.D."/>
            <person name="White J.D."/>
            <person name="Wiley G.B."/>
            <person name="Wincker P."/>
            <person name="Xing Y."/>
            <person name="Yang L."/>
            <person name="Yao Z."/>
            <person name="Ying F."/>
            <person name="Zhai J."/>
            <person name="Zhou L."/>
            <person name="Zuber A."/>
            <person name="Denarie J."/>
            <person name="Dixon R.A."/>
            <person name="May G.D."/>
            <person name="Schwartz D.C."/>
            <person name="Rogers J."/>
            <person name="Quetier F."/>
            <person name="Town C.D."/>
            <person name="Roe B.A."/>
        </authorList>
    </citation>
    <scope>NUCLEOTIDE SEQUENCE [LARGE SCALE GENOMIC DNA]</scope>
    <source>
        <strain evidence="7">A17</strain>
        <strain evidence="9 10">cv. Jemalong A17</strain>
    </source>
</reference>
<dbReference type="FunFam" id="3.40.50.720:FF:000138">
    <property type="entry name" value="Short-chain dehydrogenase/reductase family 42E member 1"/>
    <property type="match status" value="1"/>
</dbReference>
<evidence type="ECO:0000256" key="2">
    <source>
        <dbReference type="ARBA" id="ARBA00023002"/>
    </source>
</evidence>
<dbReference type="PANTHER" id="PTHR43245:SF51">
    <property type="entry name" value="SHORT CHAIN DEHYDROGENASE_REDUCTASE FAMILY 42E, MEMBER 2"/>
    <property type="match status" value="1"/>
</dbReference>
<dbReference type="Pfam" id="PF14934">
    <property type="entry name" value="TMEM254"/>
    <property type="match status" value="1"/>
</dbReference>
<dbReference type="InterPro" id="IPR050177">
    <property type="entry name" value="Lipid_A_modif_metabolic_enz"/>
</dbReference>
<dbReference type="Gramene" id="rna1170">
    <property type="protein sequence ID" value="RHN77689.1"/>
    <property type="gene ID" value="gene1170"/>
</dbReference>
<dbReference type="EMBL" id="BT142158">
    <property type="protein sequence ID" value="AFK41952.1"/>
    <property type="molecule type" value="mRNA"/>
</dbReference>
<evidence type="ECO:0000259" key="5">
    <source>
        <dbReference type="Pfam" id="PF01073"/>
    </source>
</evidence>
<feature type="transmembrane region" description="Helical" evidence="4">
    <location>
        <begin position="383"/>
        <end position="411"/>
    </location>
</feature>
<evidence type="ECO:0000256" key="4">
    <source>
        <dbReference type="SAM" id="Phobius"/>
    </source>
</evidence>
<dbReference type="Gene3D" id="3.40.50.720">
    <property type="entry name" value="NAD(P)-binding Rossmann-like Domain"/>
    <property type="match status" value="1"/>
</dbReference>
<evidence type="ECO:0000256" key="1">
    <source>
        <dbReference type="ARBA" id="ARBA00009219"/>
    </source>
</evidence>
<evidence type="ECO:0000313" key="6">
    <source>
        <dbReference type="EMBL" id="AFK41952.1"/>
    </source>
</evidence>
<dbReference type="Proteomes" id="UP000265566">
    <property type="component" value="Chromosome 1"/>
</dbReference>
<dbReference type="KEGG" id="mtr:25482230"/>
<proteinExistence type="evidence at transcript level"/>
<evidence type="ECO:0000313" key="8">
    <source>
        <dbReference type="EMBL" id="RHN77689.1"/>
    </source>
</evidence>
<keyword evidence="10" id="KW-1185">Reference proteome</keyword>
<dbReference type="Pfam" id="PF01073">
    <property type="entry name" value="3Beta_HSD"/>
    <property type="match status" value="1"/>
</dbReference>
<dbReference type="HOGENOM" id="CLU_007383_6_8_1"/>
<evidence type="ECO:0000313" key="7">
    <source>
        <dbReference type="EMBL" id="KEH40267.1"/>
    </source>
</evidence>
<evidence type="ECO:0000313" key="10">
    <source>
        <dbReference type="Proteomes" id="UP000002051"/>
    </source>
</evidence>
<keyword evidence="4" id="KW-0812">Transmembrane</keyword>
<keyword evidence="2 8" id="KW-0560">Oxidoreductase</keyword>
<protein>
    <submittedName>
        <fullName evidence="7">3-beta-hydroxy-delta5-steroid dehydrogenase</fullName>
    </submittedName>
    <submittedName>
        <fullName evidence="8">Putative 3-beta-hydroxysteroid-4-alpha-carboxylate 3-dehydrogenase (Decarboxylating)</fullName>
        <ecNumber evidence="8">1.1.1.170</ecNumber>
    </submittedName>
</protein>
<dbReference type="STRING" id="3880.I3SNW0"/>